<dbReference type="SUPFAM" id="SSF52058">
    <property type="entry name" value="L domain-like"/>
    <property type="match status" value="1"/>
</dbReference>
<dbReference type="PROSITE" id="PS51450">
    <property type="entry name" value="LRR"/>
    <property type="match status" value="2"/>
</dbReference>
<name>A0ABR2WE57_9FUNG</name>
<proteinExistence type="inferred from homology"/>
<evidence type="ECO:0000256" key="1">
    <source>
        <dbReference type="ARBA" id="ARBA00004123"/>
    </source>
</evidence>
<dbReference type="EMBL" id="JASJQH010003106">
    <property type="protein sequence ID" value="KAK9759780.1"/>
    <property type="molecule type" value="Genomic_DNA"/>
</dbReference>
<dbReference type="PANTHER" id="PTHR10552:SF6">
    <property type="entry name" value="U2 SMALL NUCLEAR RIBONUCLEOPROTEIN A"/>
    <property type="match status" value="1"/>
</dbReference>
<dbReference type="PANTHER" id="PTHR10552">
    <property type="entry name" value="U2 SMALL NUCLEAR RIBONUCLEOPROTEIN A"/>
    <property type="match status" value="1"/>
</dbReference>
<sequence length="152" mass="17471">MKLTADLITRAPSYINAIKDRELDLRGNKIPVLENLGVSKDQNDCIDFTDNNIQYLGNFPLLRRLHTLLLSNNRISRIETSINQFLPNLRTLVLTNNSISELGDLEALAGLTKLTYLSLIDNPVAKKNYYRSWLIWRTPTLRVIDFKRVKDA</sequence>
<keyword evidence="8" id="KW-1185">Reference proteome</keyword>
<dbReference type="InterPro" id="IPR003591">
    <property type="entry name" value="Leu-rich_rpt_typical-subtyp"/>
</dbReference>
<gene>
    <name evidence="7" type="primary">LEA1_1</name>
    <name evidence="7" type="ORF">K7432_016865</name>
</gene>
<keyword evidence="2" id="KW-0433">Leucine-rich repeat</keyword>
<evidence type="ECO:0000256" key="5">
    <source>
        <dbReference type="ARBA" id="ARBA00024196"/>
    </source>
</evidence>
<dbReference type="InterPro" id="IPR032675">
    <property type="entry name" value="LRR_dom_sf"/>
</dbReference>
<accession>A0ABR2WE57</accession>
<evidence type="ECO:0000256" key="4">
    <source>
        <dbReference type="ARBA" id="ARBA00023242"/>
    </source>
</evidence>
<evidence type="ECO:0000256" key="6">
    <source>
        <dbReference type="ARBA" id="ARBA00024238"/>
    </source>
</evidence>
<comment type="subcellular location">
    <subcellularLocation>
        <location evidence="1">Nucleus</location>
    </subcellularLocation>
</comment>
<evidence type="ECO:0000256" key="3">
    <source>
        <dbReference type="ARBA" id="ARBA00022737"/>
    </source>
</evidence>
<comment type="similarity">
    <text evidence="5">Belongs to the U2 small nuclear ribonucleoprotein A family.</text>
</comment>
<dbReference type="Proteomes" id="UP001479436">
    <property type="component" value="Unassembled WGS sequence"/>
</dbReference>
<comment type="caution">
    <text evidence="7">The sequence shown here is derived from an EMBL/GenBank/DDBJ whole genome shotgun (WGS) entry which is preliminary data.</text>
</comment>
<dbReference type="InterPro" id="IPR001611">
    <property type="entry name" value="Leu-rich_rpt"/>
</dbReference>
<organism evidence="7 8">
    <name type="scientific">Basidiobolus ranarum</name>
    <dbReference type="NCBI Taxonomy" id="34480"/>
    <lineage>
        <taxon>Eukaryota</taxon>
        <taxon>Fungi</taxon>
        <taxon>Fungi incertae sedis</taxon>
        <taxon>Zoopagomycota</taxon>
        <taxon>Entomophthoromycotina</taxon>
        <taxon>Basidiobolomycetes</taxon>
        <taxon>Basidiobolales</taxon>
        <taxon>Basidiobolaceae</taxon>
        <taxon>Basidiobolus</taxon>
    </lineage>
</organism>
<evidence type="ECO:0000313" key="8">
    <source>
        <dbReference type="Proteomes" id="UP001479436"/>
    </source>
</evidence>
<feature type="non-terminal residue" evidence="7">
    <location>
        <position position="152"/>
    </location>
</feature>
<dbReference type="InterPro" id="IPR044640">
    <property type="entry name" value="RU2A"/>
</dbReference>
<dbReference type="Pfam" id="PF14580">
    <property type="entry name" value="LRR_9"/>
    <property type="match status" value="1"/>
</dbReference>
<protein>
    <recommendedName>
        <fullName evidence="6">U2 small nuclear ribonucleoprotein A'</fullName>
    </recommendedName>
</protein>
<keyword evidence="3" id="KW-0677">Repeat</keyword>
<reference evidence="7 8" key="1">
    <citation type="submission" date="2023-04" db="EMBL/GenBank/DDBJ databases">
        <title>Genome of Basidiobolus ranarum AG-B5.</title>
        <authorList>
            <person name="Stajich J.E."/>
            <person name="Carter-House D."/>
            <person name="Gryganskyi A."/>
        </authorList>
    </citation>
    <scope>NUCLEOTIDE SEQUENCE [LARGE SCALE GENOMIC DNA]</scope>
    <source>
        <strain evidence="7 8">AG-B5</strain>
    </source>
</reference>
<evidence type="ECO:0000313" key="7">
    <source>
        <dbReference type="EMBL" id="KAK9759780.1"/>
    </source>
</evidence>
<dbReference type="Gene3D" id="3.80.10.10">
    <property type="entry name" value="Ribonuclease Inhibitor"/>
    <property type="match status" value="1"/>
</dbReference>
<evidence type="ECO:0000256" key="2">
    <source>
        <dbReference type="ARBA" id="ARBA00022614"/>
    </source>
</evidence>
<dbReference type="SMART" id="SM00369">
    <property type="entry name" value="LRR_TYP"/>
    <property type="match status" value="2"/>
</dbReference>
<keyword evidence="4" id="KW-0539">Nucleus</keyword>